<dbReference type="EMBL" id="CABITT030000006">
    <property type="protein sequence ID" value="VVB08734.1"/>
    <property type="molecule type" value="Genomic_DNA"/>
</dbReference>
<gene>
    <name evidence="1" type="ORF">ANE_LOCUS19178</name>
</gene>
<accession>A0A565C4Y7</accession>
<comment type="caution">
    <text evidence="1">The sequence shown here is derived from an EMBL/GenBank/DDBJ whole genome shotgun (WGS) entry which is preliminary data.</text>
</comment>
<sequence length="88" mass="10224">MFLIRSKTLSGLDFSVFTCTVDFVYLDFCFFIQHHKYWDNSCFKISGYQGYKAYDVPNADFREAYPKTSCSCSSLFTRGSIFIDDKGM</sequence>
<reference evidence="1" key="1">
    <citation type="submission" date="2019-07" db="EMBL/GenBank/DDBJ databases">
        <authorList>
            <person name="Dittberner H."/>
        </authorList>
    </citation>
    <scope>NUCLEOTIDE SEQUENCE [LARGE SCALE GENOMIC DNA]</scope>
</reference>
<keyword evidence="2" id="KW-1185">Reference proteome</keyword>
<dbReference type="AlphaFoldDB" id="A0A565C4Y7"/>
<evidence type="ECO:0000313" key="2">
    <source>
        <dbReference type="Proteomes" id="UP000489600"/>
    </source>
</evidence>
<organism evidence="1 2">
    <name type="scientific">Arabis nemorensis</name>
    <dbReference type="NCBI Taxonomy" id="586526"/>
    <lineage>
        <taxon>Eukaryota</taxon>
        <taxon>Viridiplantae</taxon>
        <taxon>Streptophyta</taxon>
        <taxon>Embryophyta</taxon>
        <taxon>Tracheophyta</taxon>
        <taxon>Spermatophyta</taxon>
        <taxon>Magnoliopsida</taxon>
        <taxon>eudicotyledons</taxon>
        <taxon>Gunneridae</taxon>
        <taxon>Pentapetalae</taxon>
        <taxon>rosids</taxon>
        <taxon>malvids</taxon>
        <taxon>Brassicales</taxon>
        <taxon>Brassicaceae</taxon>
        <taxon>Arabideae</taxon>
        <taxon>Arabis</taxon>
    </lineage>
</organism>
<evidence type="ECO:0000313" key="1">
    <source>
        <dbReference type="EMBL" id="VVB08734.1"/>
    </source>
</evidence>
<protein>
    <submittedName>
        <fullName evidence="1">Uncharacterized protein</fullName>
    </submittedName>
</protein>
<name>A0A565C4Y7_9BRAS</name>
<dbReference type="Proteomes" id="UP000489600">
    <property type="component" value="Unassembled WGS sequence"/>
</dbReference>
<proteinExistence type="predicted"/>